<comment type="caution">
    <text evidence="2">The sequence shown here is derived from an EMBL/GenBank/DDBJ whole genome shotgun (WGS) entry which is preliminary data.</text>
</comment>
<evidence type="ECO:0000313" key="3">
    <source>
        <dbReference type="Proteomes" id="UP001144036"/>
    </source>
</evidence>
<evidence type="ECO:0000256" key="1">
    <source>
        <dbReference type="SAM" id="MobiDB-lite"/>
    </source>
</evidence>
<sequence length="62" mass="6845">EPEFSAPPRREPERIIPASPFSVIFQSPDLATDDDDIAPSAATERKQQRRNGGGRGNRRRAG</sequence>
<dbReference type="EMBL" id="JAPNNL010000236">
    <property type="protein sequence ID" value="MDA0638442.1"/>
    <property type="molecule type" value="Genomic_DNA"/>
</dbReference>
<reference evidence="2" key="1">
    <citation type="submission" date="2022-11" db="EMBL/GenBank/DDBJ databases">
        <title>Nonomuraea corallina sp. nov., a new species of the genus Nonomuraea isolated from sea side sediment in Thai sea.</title>
        <authorList>
            <person name="Ngamcharungchit C."/>
            <person name="Matsumoto A."/>
            <person name="Suriyachadkun C."/>
            <person name="Panbangred W."/>
            <person name="Inahashi Y."/>
            <person name="Intra B."/>
        </authorList>
    </citation>
    <scope>NUCLEOTIDE SEQUENCE</scope>
    <source>
        <strain evidence="2">MCN248</strain>
    </source>
</reference>
<protein>
    <submittedName>
        <fullName evidence="2">Uncharacterized protein</fullName>
    </submittedName>
</protein>
<organism evidence="2 3">
    <name type="scientific">Nonomuraea corallina</name>
    <dbReference type="NCBI Taxonomy" id="2989783"/>
    <lineage>
        <taxon>Bacteria</taxon>
        <taxon>Bacillati</taxon>
        <taxon>Actinomycetota</taxon>
        <taxon>Actinomycetes</taxon>
        <taxon>Streptosporangiales</taxon>
        <taxon>Streptosporangiaceae</taxon>
        <taxon>Nonomuraea</taxon>
    </lineage>
</organism>
<dbReference type="Proteomes" id="UP001144036">
    <property type="component" value="Unassembled WGS sequence"/>
</dbReference>
<accession>A0ABT4SMH9</accession>
<dbReference type="RefSeq" id="WP_270159383.1">
    <property type="nucleotide sequence ID" value="NZ_JAPNNL010000236.1"/>
</dbReference>
<name>A0ABT4SMH9_9ACTN</name>
<proteinExistence type="predicted"/>
<keyword evidence="3" id="KW-1185">Reference proteome</keyword>
<feature type="non-terminal residue" evidence="2">
    <location>
        <position position="1"/>
    </location>
</feature>
<feature type="region of interest" description="Disordered" evidence="1">
    <location>
        <begin position="1"/>
        <end position="62"/>
    </location>
</feature>
<gene>
    <name evidence="2" type="ORF">OUY22_33975</name>
</gene>
<evidence type="ECO:0000313" key="2">
    <source>
        <dbReference type="EMBL" id="MDA0638442.1"/>
    </source>
</evidence>